<name>C1GY92_PARBA</name>
<feature type="binding site" evidence="1">
    <location>
        <position position="290"/>
    </location>
    <ligand>
        <name>Zn(2+)</name>
        <dbReference type="ChEBI" id="CHEBI:29105"/>
    </ligand>
</feature>
<feature type="binding site" evidence="1">
    <location>
        <position position="343"/>
    </location>
    <ligand>
        <name>Zn(2+)</name>
        <dbReference type="ChEBI" id="CHEBI:29105"/>
    </ligand>
</feature>
<dbReference type="CDD" id="cd04794">
    <property type="entry name" value="euk_LANCL"/>
    <property type="match status" value="1"/>
</dbReference>
<dbReference type="Gene3D" id="1.50.10.10">
    <property type="match status" value="1"/>
</dbReference>
<gene>
    <name evidence="3" type="ORF">PAAG_03046</name>
</gene>
<dbReference type="HOGENOM" id="CLU_567375_0_0_1"/>
<evidence type="ECO:0000256" key="2">
    <source>
        <dbReference type="SAM" id="Phobius"/>
    </source>
</evidence>
<dbReference type="GO" id="GO:0046872">
    <property type="term" value="F:metal ion binding"/>
    <property type="evidence" value="ECO:0007669"/>
    <property type="project" value="UniProtKB-KW"/>
</dbReference>
<evidence type="ECO:0000313" key="3">
    <source>
        <dbReference type="EMBL" id="EEH41483.2"/>
    </source>
</evidence>
<dbReference type="EMBL" id="KN293999">
    <property type="protein sequence ID" value="EEH41483.2"/>
    <property type="molecule type" value="Genomic_DNA"/>
</dbReference>
<evidence type="ECO:0008006" key="5">
    <source>
        <dbReference type="Google" id="ProtNLM"/>
    </source>
</evidence>
<dbReference type="SMART" id="SM01260">
    <property type="entry name" value="LANC_like"/>
    <property type="match status" value="1"/>
</dbReference>
<dbReference type="KEGG" id="pbl:PAAG_03046"/>
<keyword evidence="1" id="KW-0479">Metal-binding</keyword>
<dbReference type="PANTHER" id="PTHR12736:SF7">
    <property type="entry name" value="LANC-LIKE PROTEIN 3"/>
    <property type="match status" value="1"/>
</dbReference>
<organism evidence="3 4">
    <name type="scientific">Paracoccidioides lutzii (strain ATCC MYA-826 / Pb01)</name>
    <name type="common">Paracoccidioides brasiliensis</name>
    <dbReference type="NCBI Taxonomy" id="502779"/>
    <lineage>
        <taxon>Eukaryota</taxon>
        <taxon>Fungi</taxon>
        <taxon>Dikarya</taxon>
        <taxon>Ascomycota</taxon>
        <taxon>Pezizomycotina</taxon>
        <taxon>Eurotiomycetes</taxon>
        <taxon>Eurotiomycetidae</taxon>
        <taxon>Onygenales</taxon>
        <taxon>Ajellomycetaceae</taxon>
        <taxon>Paracoccidioides</taxon>
    </lineage>
</organism>
<feature type="transmembrane region" description="Helical" evidence="2">
    <location>
        <begin position="193"/>
        <end position="213"/>
    </location>
</feature>
<keyword evidence="2" id="KW-0812">Transmembrane</keyword>
<dbReference type="GeneID" id="9097696"/>
<dbReference type="GO" id="GO:0031179">
    <property type="term" value="P:peptide modification"/>
    <property type="evidence" value="ECO:0007669"/>
    <property type="project" value="InterPro"/>
</dbReference>
<dbReference type="OMA" id="FWQPEWD"/>
<dbReference type="SUPFAM" id="SSF158745">
    <property type="entry name" value="LanC-like"/>
    <property type="match status" value="1"/>
</dbReference>
<dbReference type="eggNOG" id="KOG2787">
    <property type="taxonomic scope" value="Eukaryota"/>
</dbReference>
<dbReference type="AlphaFoldDB" id="C1GY92"/>
<dbReference type="PRINTS" id="PR01950">
    <property type="entry name" value="LANCSUPER"/>
</dbReference>
<dbReference type="OrthoDB" id="10257263at2759"/>
<feature type="binding site" evidence="1">
    <location>
        <position position="342"/>
    </location>
    <ligand>
        <name>Zn(2+)</name>
        <dbReference type="ChEBI" id="CHEBI:29105"/>
    </ligand>
</feature>
<evidence type="ECO:0000313" key="4">
    <source>
        <dbReference type="Proteomes" id="UP000002059"/>
    </source>
</evidence>
<dbReference type="InterPro" id="IPR007822">
    <property type="entry name" value="LANC-like"/>
</dbReference>
<sequence length="491" mass="54181">MAPQYYENELQLIKLENELLHQVRAELCEAVKCATGILKAEDPEPHPDDSNAFGTIYNGSLGIALTFLRLEEQVSYIANEDEIPSLASELVQLASSRINPNVSGVSQLRTRSLSPLASGTLGASLVRIIAAITRPTPRAIDSSDLNILQNAAELSLKQGTMLGGDEALYGRVGLLWALLYIRQHCLDEENMDVLILLFTMILRIVNSVLLLMWPWHGKYYIGAIHGTAGILAILLSCNLEELDDGATHHLPIIAQTINSLCRLTIENGGHLPSSLPIHSSSRHSPYVQICHGSPGLLILLAQARSIPDLTRSFWEPDWDEAIRLGSEQVWEQGLLFKGGGLCHGISGNAWPFLMLHDSFEYGQENIAQAKLSFRDRTGIIPSEEEDLTPDYFLSRALSLLLYAQKTPPFHRRISPGELRFRMPDTPYSLFEGLAGTCAAWAEACVVIEARLRKNKLDEEGSGAVSEKRDELLSKHLNHELGFPGITLGGIR</sequence>
<proteinExistence type="predicted"/>
<protein>
    <recommendedName>
        <fullName evidence="5">Lanthionine synthetase C family protein</fullName>
    </recommendedName>
</protein>
<dbReference type="InterPro" id="IPR012341">
    <property type="entry name" value="6hp_glycosidase-like_sf"/>
</dbReference>
<reference evidence="3 4" key="1">
    <citation type="journal article" date="2011" name="PLoS Genet.">
        <title>Comparative genomic analysis of human fungal pathogens causing paracoccidioidomycosis.</title>
        <authorList>
            <person name="Desjardins C.A."/>
            <person name="Champion M.D."/>
            <person name="Holder J.W."/>
            <person name="Muszewska A."/>
            <person name="Goldberg J."/>
            <person name="Bailao A.M."/>
            <person name="Brigido M.M."/>
            <person name="Ferreira M.E."/>
            <person name="Garcia A.M."/>
            <person name="Grynberg M."/>
            <person name="Gujja S."/>
            <person name="Heiman D.I."/>
            <person name="Henn M.R."/>
            <person name="Kodira C.D."/>
            <person name="Leon-Narvaez H."/>
            <person name="Longo L.V."/>
            <person name="Ma L.J."/>
            <person name="Malavazi I."/>
            <person name="Matsuo A.L."/>
            <person name="Morais F.V."/>
            <person name="Pereira M."/>
            <person name="Rodriguez-Brito S."/>
            <person name="Sakthikumar S."/>
            <person name="Salem-Izacc S.M."/>
            <person name="Sykes S.M."/>
            <person name="Teixeira M.M."/>
            <person name="Vallejo M.C."/>
            <person name="Walter M.E."/>
            <person name="Yandava C."/>
            <person name="Young S."/>
            <person name="Zeng Q."/>
            <person name="Zucker J."/>
            <person name="Felipe M.S."/>
            <person name="Goldman G.H."/>
            <person name="Haas B.J."/>
            <person name="McEwen J.G."/>
            <person name="Nino-Vega G."/>
            <person name="Puccia R."/>
            <person name="San-Blas G."/>
            <person name="Soares C.M."/>
            <person name="Birren B.W."/>
            <person name="Cuomo C.A."/>
        </authorList>
    </citation>
    <scope>NUCLEOTIDE SEQUENCE [LARGE SCALE GENOMIC DNA]</scope>
    <source>
        <strain evidence="4">ATCC MYA-826 / Pb01</strain>
    </source>
</reference>
<dbReference type="GO" id="GO:0005975">
    <property type="term" value="P:carbohydrate metabolic process"/>
    <property type="evidence" value="ECO:0007669"/>
    <property type="project" value="InterPro"/>
</dbReference>
<dbReference type="GO" id="GO:0005886">
    <property type="term" value="C:plasma membrane"/>
    <property type="evidence" value="ECO:0007669"/>
    <property type="project" value="TreeGrafter"/>
</dbReference>
<evidence type="ECO:0000256" key="1">
    <source>
        <dbReference type="PIRSR" id="PIRSR607822-1"/>
    </source>
</evidence>
<dbReference type="Pfam" id="PF05147">
    <property type="entry name" value="LANC_like"/>
    <property type="match status" value="1"/>
</dbReference>
<keyword evidence="2" id="KW-0472">Membrane</keyword>
<dbReference type="PANTHER" id="PTHR12736">
    <property type="entry name" value="LANC-LIKE PROTEIN"/>
    <property type="match status" value="1"/>
</dbReference>
<keyword evidence="4" id="KW-1185">Reference proteome</keyword>
<keyword evidence="1" id="KW-0862">Zinc</keyword>
<dbReference type="Proteomes" id="UP000002059">
    <property type="component" value="Partially assembled WGS sequence"/>
</dbReference>
<accession>C1GY92</accession>
<dbReference type="RefSeq" id="XP_015702032.1">
    <property type="nucleotide sequence ID" value="XM_015844826.1"/>
</dbReference>
<dbReference type="VEuPathDB" id="FungiDB:PAAG_03046"/>
<keyword evidence="2" id="KW-1133">Transmembrane helix</keyword>